<name>A0AAE0YBM7_9GAST</name>
<comment type="caution">
    <text evidence="1">The sequence shown here is derived from an EMBL/GenBank/DDBJ whole genome shotgun (WGS) entry which is preliminary data.</text>
</comment>
<protein>
    <submittedName>
        <fullName evidence="1">Uncharacterized protein</fullName>
    </submittedName>
</protein>
<gene>
    <name evidence="1" type="ORF">RRG08_006459</name>
</gene>
<evidence type="ECO:0000313" key="1">
    <source>
        <dbReference type="EMBL" id="KAK3738891.1"/>
    </source>
</evidence>
<sequence length="105" mass="12093">MAAEYTECDLPYSIGDKNKNYKPVLLPTQDGPREEDQCPDEHKSGAIAKILVQMETSGMAIPAKHENNQETNVQFFTFNLHTHKTFTRTKNSAQTRIYFLIKRFL</sequence>
<dbReference type="EMBL" id="JAWDGP010006562">
    <property type="protein sequence ID" value="KAK3738891.1"/>
    <property type="molecule type" value="Genomic_DNA"/>
</dbReference>
<organism evidence="1 2">
    <name type="scientific">Elysia crispata</name>
    <name type="common">lettuce slug</name>
    <dbReference type="NCBI Taxonomy" id="231223"/>
    <lineage>
        <taxon>Eukaryota</taxon>
        <taxon>Metazoa</taxon>
        <taxon>Spiralia</taxon>
        <taxon>Lophotrochozoa</taxon>
        <taxon>Mollusca</taxon>
        <taxon>Gastropoda</taxon>
        <taxon>Heterobranchia</taxon>
        <taxon>Euthyneura</taxon>
        <taxon>Panpulmonata</taxon>
        <taxon>Sacoglossa</taxon>
        <taxon>Placobranchoidea</taxon>
        <taxon>Plakobranchidae</taxon>
        <taxon>Elysia</taxon>
    </lineage>
</organism>
<keyword evidence="2" id="KW-1185">Reference proteome</keyword>
<accession>A0AAE0YBM7</accession>
<dbReference type="AlphaFoldDB" id="A0AAE0YBM7"/>
<reference evidence="1" key="1">
    <citation type="journal article" date="2023" name="G3 (Bethesda)">
        <title>A reference genome for the long-term kleptoplast-retaining sea slug Elysia crispata morphotype clarki.</title>
        <authorList>
            <person name="Eastman K.E."/>
            <person name="Pendleton A.L."/>
            <person name="Shaikh M.A."/>
            <person name="Suttiyut T."/>
            <person name="Ogas R."/>
            <person name="Tomko P."/>
            <person name="Gavelis G."/>
            <person name="Widhalm J.R."/>
            <person name="Wisecaver J.H."/>
        </authorList>
    </citation>
    <scope>NUCLEOTIDE SEQUENCE</scope>
    <source>
        <strain evidence="1">ECLA1</strain>
    </source>
</reference>
<proteinExistence type="predicted"/>
<dbReference type="Proteomes" id="UP001283361">
    <property type="component" value="Unassembled WGS sequence"/>
</dbReference>
<evidence type="ECO:0000313" key="2">
    <source>
        <dbReference type="Proteomes" id="UP001283361"/>
    </source>
</evidence>